<proteinExistence type="predicted"/>
<comment type="caution">
    <text evidence="2">The sequence shown here is derived from an EMBL/GenBank/DDBJ whole genome shotgun (WGS) entry which is preliminary data.</text>
</comment>
<organism evidence="2 3">
    <name type="scientific">Phytophthora megakarya</name>
    <dbReference type="NCBI Taxonomy" id="4795"/>
    <lineage>
        <taxon>Eukaryota</taxon>
        <taxon>Sar</taxon>
        <taxon>Stramenopiles</taxon>
        <taxon>Oomycota</taxon>
        <taxon>Peronosporomycetes</taxon>
        <taxon>Peronosporales</taxon>
        <taxon>Peronosporaceae</taxon>
        <taxon>Phytophthora</taxon>
    </lineage>
</organism>
<evidence type="ECO:0000256" key="1">
    <source>
        <dbReference type="SAM" id="MobiDB-lite"/>
    </source>
</evidence>
<name>A0A225WWW1_9STRA</name>
<keyword evidence="3" id="KW-1185">Reference proteome</keyword>
<dbReference type="AlphaFoldDB" id="A0A225WWW1"/>
<protein>
    <submittedName>
        <fullName evidence="2">Uncharacterized protein</fullName>
    </submittedName>
</protein>
<dbReference type="Proteomes" id="UP000198211">
    <property type="component" value="Unassembled WGS sequence"/>
</dbReference>
<dbReference type="OrthoDB" id="129778at2759"/>
<sequence>MDEDNDVFQDFDSDASDFDDDVDLDFTDGESASVLQLMGGADSIKKTNSGGLTATSLPTVVYDTETPSNTVKRNVVGASKVSTFSDEELLGELFPNPKTRISTNLGEPTLYVDEAHTFSKECEVDWTEDLREHDHHGRPPANDAKGGTDFLTLFEEMYGDNTAISLSTPSPTKRDGDRHNMLNAKQSDGKQVADISDVISSSTVPERLDDLLPAEIRYMLQKVYTTAKETHWDLSTQFSETFSTLCLPDHTNVGPVDSWDSLVKATCSLDESLKDRDFINSLASTRQERCESKQNL</sequence>
<accession>A0A225WWW1</accession>
<evidence type="ECO:0000313" key="3">
    <source>
        <dbReference type="Proteomes" id="UP000198211"/>
    </source>
</evidence>
<reference evidence="3" key="1">
    <citation type="submission" date="2017-03" db="EMBL/GenBank/DDBJ databases">
        <title>Phytopthora megakarya and P. palmivora, two closely related causual agents of cacao black pod achieved similar genome size and gene model numbers by different mechanisms.</title>
        <authorList>
            <person name="Ali S."/>
            <person name="Shao J."/>
            <person name="Larry D.J."/>
            <person name="Kronmiller B."/>
            <person name="Shen D."/>
            <person name="Strem M.D."/>
            <person name="Melnick R.L."/>
            <person name="Guiltinan M.J."/>
            <person name="Tyler B.M."/>
            <person name="Meinhardt L.W."/>
            <person name="Bailey B.A."/>
        </authorList>
    </citation>
    <scope>NUCLEOTIDE SEQUENCE [LARGE SCALE GENOMIC DNA]</scope>
    <source>
        <strain evidence="3">zdho120</strain>
    </source>
</reference>
<feature type="region of interest" description="Disordered" evidence="1">
    <location>
        <begin position="1"/>
        <end position="23"/>
    </location>
</feature>
<gene>
    <name evidence="2" type="ORF">PHMEG_0003884</name>
</gene>
<dbReference type="EMBL" id="NBNE01000212">
    <property type="protein sequence ID" value="OWZ21548.1"/>
    <property type="molecule type" value="Genomic_DNA"/>
</dbReference>
<evidence type="ECO:0000313" key="2">
    <source>
        <dbReference type="EMBL" id="OWZ21548.1"/>
    </source>
</evidence>